<dbReference type="RefSeq" id="WP_272179365.1">
    <property type="nucleotide sequence ID" value="NZ_JAQOMS010000002.1"/>
</dbReference>
<dbReference type="Pfam" id="PF08811">
    <property type="entry name" value="DUF1800"/>
    <property type="match status" value="1"/>
</dbReference>
<comment type="caution">
    <text evidence="2">The sequence shown here is derived from an EMBL/GenBank/DDBJ whole genome shotgun (WGS) entry which is preliminary data.</text>
</comment>
<proteinExistence type="predicted"/>
<keyword evidence="1" id="KW-0175">Coiled coil</keyword>
<dbReference type="Proteomes" id="UP001528411">
    <property type="component" value="Unassembled WGS sequence"/>
</dbReference>
<dbReference type="EMBL" id="JAQOMS010000002">
    <property type="protein sequence ID" value="MDC2887532.1"/>
    <property type="molecule type" value="Genomic_DNA"/>
</dbReference>
<evidence type="ECO:0000313" key="3">
    <source>
        <dbReference type="Proteomes" id="UP001528411"/>
    </source>
</evidence>
<feature type="coiled-coil region" evidence="1">
    <location>
        <begin position="17"/>
        <end position="44"/>
    </location>
</feature>
<evidence type="ECO:0000313" key="2">
    <source>
        <dbReference type="EMBL" id="MDC2887532.1"/>
    </source>
</evidence>
<protein>
    <submittedName>
        <fullName evidence="2">DUF1800 domain-containing protein</fullName>
    </submittedName>
</protein>
<evidence type="ECO:0000256" key="1">
    <source>
        <dbReference type="SAM" id="Coils"/>
    </source>
</evidence>
<name>A0ABT5F7M3_9GAMM</name>
<sequence length="410" mass="46107">MKSGLIAPNFDNSLPTSIALRQQLYEYQQQRKKAKKQGKELSKEQKSFPRQTYIRFIDDSFTQVVNADHTIQWRLLDFFSNHFSVTAQSNVLNVLAPTLEREAIAPNLFGNFEDLLVAVVKHPAMLLYLNNERSFGPNSKMGKRGKGLNENLAREILELHTLGVNGGYTQQDVIELAKGITGWSIAYPAKEPDKGFVFREKGHEPGSRKLLSRTYKKGGVEQGELMLKDIAQHASTRHFICKKLASHFVSDNPPKSLLDKLEVTWQKTNGNIKQVMTTLIDAEESWSASLQKYKTPRDFVLSSMRLLPNNKYKGRQVQQVLKQLGQAPFKAGSPAGFADTEADWMGANAVMTRIDLAMNVASRFKANAEQLLATALSNTVSELTYLSVVRAESRKQATAMLLLSPEFQRR</sequence>
<gene>
    <name evidence="2" type="ORF">PN838_00120</name>
</gene>
<reference evidence="2 3" key="1">
    <citation type="submission" date="2023-01" db="EMBL/GenBank/DDBJ databases">
        <title>Psychrosphaera sp. nov., isolated from marine algae.</title>
        <authorList>
            <person name="Bayburt H."/>
            <person name="Choi B.J."/>
            <person name="Kim J.M."/>
            <person name="Choi D.G."/>
            <person name="Jeon C.O."/>
        </authorList>
    </citation>
    <scope>NUCLEOTIDE SEQUENCE [LARGE SCALE GENOMIC DNA]</scope>
    <source>
        <strain evidence="2 3">G1-22</strain>
    </source>
</reference>
<keyword evidence="3" id="KW-1185">Reference proteome</keyword>
<organism evidence="2 3">
    <name type="scientific">Psychrosphaera algicola</name>
    <dbReference type="NCBI Taxonomy" id="3023714"/>
    <lineage>
        <taxon>Bacteria</taxon>
        <taxon>Pseudomonadati</taxon>
        <taxon>Pseudomonadota</taxon>
        <taxon>Gammaproteobacteria</taxon>
        <taxon>Alteromonadales</taxon>
        <taxon>Pseudoalteromonadaceae</taxon>
        <taxon>Psychrosphaera</taxon>
    </lineage>
</organism>
<dbReference type="InterPro" id="IPR014917">
    <property type="entry name" value="DUF1800"/>
</dbReference>
<accession>A0ABT5F7M3</accession>